<evidence type="ECO:0000256" key="3">
    <source>
        <dbReference type="SAM" id="Phobius"/>
    </source>
</evidence>
<dbReference type="PANTHER" id="PTHR10434:SF55">
    <property type="entry name" value="POSSIBLE ACYLTRANSFERASE"/>
    <property type="match status" value="1"/>
</dbReference>
<dbReference type="Pfam" id="PF01553">
    <property type="entry name" value="Acyltransferase"/>
    <property type="match status" value="1"/>
</dbReference>
<keyword evidence="3" id="KW-0472">Membrane</keyword>
<gene>
    <name evidence="5" type="ORF">RM423_05715</name>
</gene>
<feature type="transmembrane region" description="Helical" evidence="3">
    <location>
        <begin position="12"/>
        <end position="30"/>
    </location>
</feature>
<keyword evidence="6" id="KW-1185">Reference proteome</keyword>
<evidence type="ECO:0000259" key="4">
    <source>
        <dbReference type="SMART" id="SM00563"/>
    </source>
</evidence>
<feature type="domain" description="Phospholipid/glycerol acyltransferase" evidence="4">
    <location>
        <begin position="44"/>
        <end position="163"/>
    </location>
</feature>
<evidence type="ECO:0000256" key="2">
    <source>
        <dbReference type="ARBA" id="ARBA00023315"/>
    </source>
</evidence>
<dbReference type="GO" id="GO:0016746">
    <property type="term" value="F:acyltransferase activity"/>
    <property type="evidence" value="ECO:0007669"/>
    <property type="project" value="UniProtKB-KW"/>
</dbReference>
<dbReference type="EMBL" id="JAVREH010000005">
    <property type="protein sequence ID" value="MDT0260887.1"/>
    <property type="molecule type" value="Genomic_DNA"/>
</dbReference>
<evidence type="ECO:0000256" key="1">
    <source>
        <dbReference type="ARBA" id="ARBA00022679"/>
    </source>
</evidence>
<keyword evidence="2 5" id="KW-0012">Acyltransferase</keyword>
<dbReference type="SUPFAM" id="SSF69593">
    <property type="entry name" value="Glycerol-3-phosphate (1)-acyltransferase"/>
    <property type="match status" value="1"/>
</dbReference>
<name>A0ABU2J7D1_9ACTN</name>
<dbReference type="Proteomes" id="UP001183176">
    <property type="component" value="Unassembled WGS sequence"/>
</dbReference>
<reference evidence="6" key="1">
    <citation type="submission" date="2023-07" db="EMBL/GenBank/DDBJ databases">
        <title>30 novel species of actinomycetes from the DSMZ collection.</title>
        <authorList>
            <person name="Nouioui I."/>
        </authorList>
    </citation>
    <scope>NUCLEOTIDE SEQUENCE [LARGE SCALE GENOMIC DNA]</scope>
    <source>
        <strain evidence="6">DSM 44399</strain>
    </source>
</reference>
<dbReference type="CDD" id="cd07989">
    <property type="entry name" value="LPLAT_AGPAT-like"/>
    <property type="match status" value="1"/>
</dbReference>
<keyword evidence="1" id="KW-0808">Transferase</keyword>
<protein>
    <submittedName>
        <fullName evidence="5">Lysophospholipid acyltransferase family protein</fullName>
    </submittedName>
</protein>
<sequence length="238" mass="26459">MTRLHKPKAGFWIRLCVVLSYPITTAFFRLRWRNVDRMPATGGVLVAVNHISQADTLTMARLVWHSGRIPRFLIKHTVFGWPVLGRIMGGAGQLPVYRQSEHAADSLRDATKALQRGECVVIYPEGTITNDPDYWPMQAKTGVARLALSCPDVPVVPVGQWGAHRTLGRRGRFRPIPRHRHEASVGEPLNLDRYRQAAPTGETLRAMTDEIMAAITAEVERLRGETRPATTANPAASA</sequence>
<evidence type="ECO:0000313" key="6">
    <source>
        <dbReference type="Proteomes" id="UP001183176"/>
    </source>
</evidence>
<accession>A0ABU2J7D1</accession>
<evidence type="ECO:0000313" key="5">
    <source>
        <dbReference type="EMBL" id="MDT0260887.1"/>
    </source>
</evidence>
<dbReference type="SMART" id="SM00563">
    <property type="entry name" value="PlsC"/>
    <property type="match status" value="1"/>
</dbReference>
<comment type="caution">
    <text evidence="5">The sequence shown here is derived from an EMBL/GenBank/DDBJ whole genome shotgun (WGS) entry which is preliminary data.</text>
</comment>
<dbReference type="InterPro" id="IPR002123">
    <property type="entry name" value="Plipid/glycerol_acylTrfase"/>
</dbReference>
<proteinExistence type="predicted"/>
<dbReference type="PANTHER" id="PTHR10434">
    <property type="entry name" value="1-ACYL-SN-GLYCEROL-3-PHOSPHATE ACYLTRANSFERASE"/>
    <property type="match status" value="1"/>
</dbReference>
<organism evidence="5 6">
    <name type="scientific">Jatrophihabitans lederbergiae</name>
    <dbReference type="NCBI Taxonomy" id="3075547"/>
    <lineage>
        <taxon>Bacteria</taxon>
        <taxon>Bacillati</taxon>
        <taxon>Actinomycetota</taxon>
        <taxon>Actinomycetes</taxon>
        <taxon>Jatrophihabitantales</taxon>
        <taxon>Jatrophihabitantaceae</taxon>
        <taxon>Jatrophihabitans</taxon>
    </lineage>
</organism>
<keyword evidence="3" id="KW-1133">Transmembrane helix</keyword>
<dbReference type="RefSeq" id="WP_311422044.1">
    <property type="nucleotide sequence ID" value="NZ_JAVREH010000005.1"/>
</dbReference>
<keyword evidence="3" id="KW-0812">Transmembrane</keyword>